<dbReference type="EMBL" id="JAAGAX010000006">
    <property type="protein sequence ID" value="KAF2310815.1"/>
    <property type="molecule type" value="Genomic_DNA"/>
</dbReference>
<gene>
    <name evidence="2" type="ORF">GH714_017438</name>
</gene>
<comment type="caution">
    <text evidence="2">The sequence shown here is derived from an EMBL/GenBank/DDBJ whole genome shotgun (WGS) entry which is preliminary data.</text>
</comment>
<keyword evidence="3" id="KW-1185">Reference proteome</keyword>
<protein>
    <recommendedName>
        <fullName evidence="4">FAR1 domain-containing protein</fullName>
    </recommendedName>
</protein>
<reference evidence="2 3" key="1">
    <citation type="journal article" date="2020" name="Mol. Plant">
        <title>The Chromosome-Based Rubber Tree Genome Provides New Insights into Spurge Genome Evolution and Rubber Biosynthesis.</title>
        <authorList>
            <person name="Liu J."/>
            <person name="Shi C."/>
            <person name="Shi C.C."/>
            <person name="Li W."/>
            <person name="Zhang Q.J."/>
            <person name="Zhang Y."/>
            <person name="Li K."/>
            <person name="Lu H.F."/>
            <person name="Shi C."/>
            <person name="Zhu S.T."/>
            <person name="Xiao Z.Y."/>
            <person name="Nan H."/>
            <person name="Yue Y."/>
            <person name="Zhu X.G."/>
            <person name="Wu Y."/>
            <person name="Hong X.N."/>
            <person name="Fan G.Y."/>
            <person name="Tong Y."/>
            <person name="Zhang D."/>
            <person name="Mao C.L."/>
            <person name="Liu Y.L."/>
            <person name="Hao S.J."/>
            <person name="Liu W.Q."/>
            <person name="Lv M.Q."/>
            <person name="Zhang H.B."/>
            <person name="Liu Y."/>
            <person name="Hu-Tang G.R."/>
            <person name="Wang J.P."/>
            <person name="Wang J.H."/>
            <person name="Sun Y.H."/>
            <person name="Ni S.B."/>
            <person name="Chen W.B."/>
            <person name="Zhang X.C."/>
            <person name="Jiao Y.N."/>
            <person name="Eichler E.E."/>
            <person name="Li G.H."/>
            <person name="Liu X."/>
            <person name="Gao L.Z."/>
        </authorList>
    </citation>
    <scope>NUCLEOTIDE SEQUENCE [LARGE SCALE GENOMIC DNA]</scope>
    <source>
        <strain evidence="3">cv. GT1</strain>
        <tissue evidence="2">Leaf</tissue>
    </source>
</reference>
<accession>A0A6A6ME96</accession>
<evidence type="ECO:0000313" key="3">
    <source>
        <dbReference type="Proteomes" id="UP000467840"/>
    </source>
</evidence>
<organism evidence="2 3">
    <name type="scientific">Hevea brasiliensis</name>
    <name type="common">Para rubber tree</name>
    <name type="synonym">Siphonia brasiliensis</name>
    <dbReference type="NCBI Taxonomy" id="3981"/>
    <lineage>
        <taxon>Eukaryota</taxon>
        <taxon>Viridiplantae</taxon>
        <taxon>Streptophyta</taxon>
        <taxon>Embryophyta</taxon>
        <taxon>Tracheophyta</taxon>
        <taxon>Spermatophyta</taxon>
        <taxon>Magnoliopsida</taxon>
        <taxon>eudicotyledons</taxon>
        <taxon>Gunneridae</taxon>
        <taxon>Pentapetalae</taxon>
        <taxon>rosids</taxon>
        <taxon>fabids</taxon>
        <taxon>Malpighiales</taxon>
        <taxon>Euphorbiaceae</taxon>
        <taxon>Crotonoideae</taxon>
        <taxon>Micrandreae</taxon>
        <taxon>Hevea</taxon>
    </lineage>
</organism>
<evidence type="ECO:0000313" key="2">
    <source>
        <dbReference type="EMBL" id="KAF2310815.1"/>
    </source>
</evidence>
<evidence type="ECO:0000256" key="1">
    <source>
        <dbReference type="SAM" id="MobiDB-lite"/>
    </source>
</evidence>
<name>A0A6A6ME96_HEVBR</name>
<feature type="region of interest" description="Disordered" evidence="1">
    <location>
        <begin position="128"/>
        <end position="177"/>
    </location>
</feature>
<feature type="compositionally biased region" description="Basic residues" evidence="1">
    <location>
        <begin position="155"/>
        <end position="164"/>
    </location>
</feature>
<dbReference type="Proteomes" id="UP000467840">
    <property type="component" value="Chromosome 14"/>
</dbReference>
<dbReference type="AlphaFoldDB" id="A0A6A6ME96"/>
<evidence type="ECO:0008006" key="4">
    <source>
        <dbReference type="Google" id="ProtNLM"/>
    </source>
</evidence>
<sequence length="229" mass="25158">MQESQSGSDGQRSNIHEDEIAYNVEEGPKSGMHFPTMDNLVNFYKEHARLKGFSIVMRSSSKGNGSVPKYVLMTYDKGNKPHGGKYTKRLRVLKVNLSEWNDGLLASAVGSENVGVANSDSSVAILNPLEARSSGRPRSNRFRSRRELNGGSNRGRSRCRRGRRGHDTSVGGGGQMTNIITQNNSLQENAHGYPSTSINHTGEGMQMSQHQSITRIGSDFTCENLNLTL</sequence>
<proteinExistence type="predicted"/>